<dbReference type="Gene3D" id="3.40.50.11350">
    <property type="match status" value="1"/>
</dbReference>
<organism evidence="9 10">
    <name type="scientific">Mortierella isabellina</name>
    <name type="common">Filamentous fungus</name>
    <name type="synonym">Umbelopsis isabellina</name>
    <dbReference type="NCBI Taxonomy" id="91625"/>
    <lineage>
        <taxon>Eukaryota</taxon>
        <taxon>Fungi</taxon>
        <taxon>Fungi incertae sedis</taxon>
        <taxon>Mucoromycota</taxon>
        <taxon>Mucoromycotina</taxon>
        <taxon>Umbelopsidomycetes</taxon>
        <taxon>Umbelopsidales</taxon>
        <taxon>Umbelopsidaceae</taxon>
        <taxon>Umbelopsis</taxon>
    </lineage>
</organism>
<keyword evidence="5" id="KW-0294">Fucose metabolism</keyword>
<sequence length="474" mass="54744">MASLRRMIIFPAFACFCLLGYLVIWINTSAAPYEALDQHISNNKPTTNYDVEETSTEEKYLAFFTHSGLQNQLNEVENAILLAWFLNRTLIMPRALFGQPFGWMPFDRLLLEHQLRDDSESQVQMCLDHDAELDLLENDCPDPSKYTMLAFDDIFDLEWAKKHVRIINRENMTYEWLEEKLDIRRAGEMHLPNGSYVDGDILYFKDETRYHWRIFDMIQEGDRKGKYAESLDVREMRHVPQKLIHLGSVFGSGKILIRRPEHLEFWRKLQRSIIYRHPVVTKVAENFLASLNGPGSFIGVHVRSGDGFFIKALPRNMQKIMSQIKTAITKHTDIPSLQKQLEIIPKDPTLAQCLELAKSHNITMVYLATDAREPSTNPDIAVLYATFPCTFSIDDFKEPVNQPGWDALSNVTNPRDGRNMMKYLIPMVDATIASRGRLFVGTDSSTFSGYISRLHDVFWTEQQAATLIGYRNQF</sequence>
<gene>
    <name evidence="9" type="ORF">INT43_003492</name>
</gene>
<evidence type="ECO:0000256" key="2">
    <source>
        <dbReference type="ARBA" id="ARBA00004922"/>
    </source>
</evidence>
<protein>
    <recommendedName>
        <fullName evidence="8">GDP-fucose protein O-fucosyltransferase 2</fullName>
    </recommendedName>
</protein>
<evidence type="ECO:0000256" key="6">
    <source>
        <dbReference type="ARBA" id="ARBA00023277"/>
    </source>
</evidence>
<name>A0A8H7UGD3_MORIS</name>
<dbReference type="InterPro" id="IPR045130">
    <property type="entry name" value="OFUT2-like"/>
</dbReference>
<dbReference type="InterPro" id="IPR019378">
    <property type="entry name" value="GDP-Fuc_O-FucTrfase"/>
</dbReference>
<dbReference type="PANTHER" id="PTHR13398">
    <property type="entry name" value="GDP-FUCOSE PROTEIN O-FUCOSYLTRANSFERASE 2"/>
    <property type="match status" value="1"/>
</dbReference>
<evidence type="ECO:0000313" key="9">
    <source>
        <dbReference type="EMBL" id="KAG2178239.1"/>
    </source>
</evidence>
<keyword evidence="4" id="KW-0256">Endoplasmic reticulum</keyword>
<proteinExistence type="inferred from homology"/>
<dbReference type="OrthoDB" id="1882547at2759"/>
<keyword evidence="10" id="KW-1185">Reference proteome</keyword>
<evidence type="ECO:0000256" key="5">
    <source>
        <dbReference type="ARBA" id="ARBA00023253"/>
    </source>
</evidence>
<comment type="similarity">
    <text evidence="7">Belongs to the glycosyltransferase 68 family.</text>
</comment>
<dbReference type="Proteomes" id="UP000654370">
    <property type="component" value="Unassembled WGS sequence"/>
</dbReference>
<dbReference type="AlphaFoldDB" id="A0A8H7UGD3"/>
<evidence type="ECO:0000256" key="8">
    <source>
        <dbReference type="ARBA" id="ARBA00026232"/>
    </source>
</evidence>
<dbReference type="PANTHER" id="PTHR13398:SF0">
    <property type="entry name" value="GDP-FUCOSE PROTEIN O-FUCOSYLTRANSFERASE 2"/>
    <property type="match status" value="1"/>
</dbReference>
<reference evidence="9" key="1">
    <citation type="submission" date="2020-12" db="EMBL/GenBank/DDBJ databases">
        <title>Metabolic potential, ecology and presence of endohyphal bacteria is reflected in genomic diversity of Mucoromycotina.</title>
        <authorList>
            <person name="Muszewska A."/>
            <person name="Okrasinska A."/>
            <person name="Steczkiewicz K."/>
            <person name="Drgas O."/>
            <person name="Orlowska M."/>
            <person name="Perlinska-Lenart U."/>
            <person name="Aleksandrzak-Piekarczyk T."/>
            <person name="Szatraj K."/>
            <person name="Zielenkiewicz U."/>
            <person name="Pilsyk S."/>
            <person name="Malc E."/>
            <person name="Mieczkowski P."/>
            <person name="Kruszewska J.S."/>
            <person name="Biernat P."/>
            <person name="Pawlowska J."/>
        </authorList>
    </citation>
    <scope>NUCLEOTIDE SEQUENCE</scope>
    <source>
        <strain evidence="9">WA0000067209</strain>
    </source>
</reference>
<dbReference type="EMBL" id="JAEPQZ010000008">
    <property type="protein sequence ID" value="KAG2178239.1"/>
    <property type="molecule type" value="Genomic_DNA"/>
</dbReference>
<dbReference type="GO" id="GO:0005783">
    <property type="term" value="C:endoplasmic reticulum"/>
    <property type="evidence" value="ECO:0007669"/>
    <property type="project" value="UniProtKB-SubCell"/>
</dbReference>
<evidence type="ECO:0000313" key="10">
    <source>
        <dbReference type="Proteomes" id="UP000654370"/>
    </source>
</evidence>
<evidence type="ECO:0000256" key="1">
    <source>
        <dbReference type="ARBA" id="ARBA00004240"/>
    </source>
</evidence>
<evidence type="ECO:0000256" key="3">
    <source>
        <dbReference type="ARBA" id="ARBA00022679"/>
    </source>
</evidence>
<evidence type="ECO:0000256" key="4">
    <source>
        <dbReference type="ARBA" id="ARBA00022824"/>
    </source>
</evidence>
<dbReference type="GO" id="GO:0006004">
    <property type="term" value="P:fucose metabolic process"/>
    <property type="evidence" value="ECO:0007669"/>
    <property type="project" value="UniProtKB-KW"/>
</dbReference>
<dbReference type="CDD" id="cd11296">
    <property type="entry name" value="O-FucT_like"/>
    <property type="match status" value="1"/>
</dbReference>
<dbReference type="Pfam" id="PF10250">
    <property type="entry name" value="O-FucT"/>
    <property type="match status" value="1"/>
</dbReference>
<dbReference type="GO" id="GO:0046922">
    <property type="term" value="F:peptide-O-fucosyltransferase activity"/>
    <property type="evidence" value="ECO:0007669"/>
    <property type="project" value="InterPro"/>
</dbReference>
<comment type="pathway">
    <text evidence="2">Protein modification; protein glycosylation.</text>
</comment>
<accession>A0A8H7UGD3</accession>
<comment type="subcellular location">
    <subcellularLocation>
        <location evidence="1">Endoplasmic reticulum</location>
    </subcellularLocation>
</comment>
<keyword evidence="3" id="KW-0808">Transferase</keyword>
<keyword evidence="6" id="KW-0119">Carbohydrate metabolism</keyword>
<comment type="caution">
    <text evidence="9">The sequence shown here is derived from an EMBL/GenBank/DDBJ whole genome shotgun (WGS) entry which is preliminary data.</text>
</comment>
<evidence type="ECO:0000256" key="7">
    <source>
        <dbReference type="ARBA" id="ARBA00025803"/>
    </source>
</evidence>